<comment type="caution">
    <text evidence="2">The sequence shown here is derived from an EMBL/GenBank/DDBJ whole genome shotgun (WGS) entry which is preliminary data.</text>
</comment>
<dbReference type="EMBL" id="JBHSGU010000002">
    <property type="protein sequence ID" value="MFC4699196.1"/>
    <property type="molecule type" value="Genomic_DNA"/>
</dbReference>
<keyword evidence="1" id="KW-0812">Transmembrane</keyword>
<keyword evidence="1" id="KW-1133">Transmembrane helix</keyword>
<evidence type="ECO:0000256" key="1">
    <source>
        <dbReference type="SAM" id="Phobius"/>
    </source>
</evidence>
<organism evidence="2 3">
    <name type="scientific">Glaciecola siphonariae</name>
    <dbReference type="NCBI Taxonomy" id="521012"/>
    <lineage>
        <taxon>Bacteria</taxon>
        <taxon>Pseudomonadati</taxon>
        <taxon>Pseudomonadota</taxon>
        <taxon>Gammaproteobacteria</taxon>
        <taxon>Alteromonadales</taxon>
        <taxon>Alteromonadaceae</taxon>
        <taxon>Glaciecola</taxon>
    </lineage>
</organism>
<evidence type="ECO:0000313" key="2">
    <source>
        <dbReference type="EMBL" id="MFC4699196.1"/>
    </source>
</evidence>
<keyword evidence="3" id="KW-1185">Reference proteome</keyword>
<dbReference type="Proteomes" id="UP001595897">
    <property type="component" value="Unassembled WGS sequence"/>
</dbReference>
<keyword evidence="1" id="KW-0472">Membrane</keyword>
<feature type="transmembrane region" description="Helical" evidence="1">
    <location>
        <begin position="6"/>
        <end position="25"/>
    </location>
</feature>
<accession>A0ABV9LTN4</accession>
<proteinExistence type="predicted"/>
<evidence type="ECO:0008006" key="4">
    <source>
        <dbReference type="Google" id="ProtNLM"/>
    </source>
</evidence>
<evidence type="ECO:0000313" key="3">
    <source>
        <dbReference type="Proteomes" id="UP001595897"/>
    </source>
</evidence>
<name>A0ABV9LTN4_9ALTE</name>
<protein>
    <recommendedName>
        <fullName evidence="4">DNA repair ATPase</fullName>
    </recommendedName>
</protein>
<gene>
    <name evidence="2" type="ORF">ACFO4O_03375</name>
</gene>
<sequence length="256" mass="29338">MNQTYIIIIILIAALIVAGIAASAVQQHNERKASKKREEIGKHRTILDDTEMAVSAALRMPLSKRLIMILRKRTLGALIEIYEQNPSPDLKNKVEELQKSIREINVDEPTPDQNTFQLPESDKVIIKYIQAIKKLRIIVRSEYKKGAISLDWFQAEDQALEKLQLRINIETLHKRANDAVTHNMQGSARQYLEKALAAIAKQKTQSDYTVSKTRELQDMLNNLESNVKDRNVQNILADKAKEKEDIDTLFAPKKKW</sequence>
<dbReference type="RefSeq" id="WP_382405951.1">
    <property type="nucleotide sequence ID" value="NZ_JBHSGU010000002.1"/>
</dbReference>
<reference evidence="3" key="1">
    <citation type="journal article" date="2019" name="Int. J. Syst. Evol. Microbiol.">
        <title>The Global Catalogue of Microorganisms (GCM) 10K type strain sequencing project: providing services to taxonomists for standard genome sequencing and annotation.</title>
        <authorList>
            <consortium name="The Broad Institute Genomics Platform"/>
            <consortium name="The Broad Institute Genome Sequencing Center for Infectious Disease"/>
            <person name="Wu L."/>
            <person name="Ma J."/>
        </authorList>
    </citation>
    <scope>NUCLEOTIDE SEQUENCE [LARGE SCALE GENOMIC DNA]</scope>
    <source>
        <strain evidence="3">KACC 12507</strain>
    </source>
</reference>